<gene>
    <name evidence="4" type="ORF">CLEI1391_LOCUS13661</name>
</gene>
<dbReference type="Gene3D" id="3.90.79.10">
    <property type="entry name" value="Nucleoside Triphosphate Pyrophosphohydrolase"/>
    <property type="match status" value="1"/>
</dbReference>
<name>A0A7S0RVA8_9CHLO</name>
<dbReference type="GO" id="GO:0016787">
    <property type="term" value="F:hydrolase activity"/>
    <property type="evidence" value="ECO:0007669"/>
    <property type="project" value="UniProtKB-KW"/>
</dbReference>
<dbReference type="CDD" id="cd04673">
    <property type="entry name" value="NUDIX_ADPRase"/>
    <property type="match status" value="1"/>
</dbReference>
<dbReference type="PANTHER" id="PTHR43736:SF1">
    <property type="entry name" value="DIHYDRONEOPTERIN TRIPHOSPHATE DIPHOSPHATASE"/>
    <property type="match status" value="1"/>
</dbReference>
<comment type="similarity">
    <text evidence="2">Belongs to the Nudix hydrolase family.</text>
</comment>
<dbReference type="Pfam" id="PF00293">
    <property type="entry name" value="NUDIX"/>
    <property type="match status" value="1"/>
</dbReference>
<reference evidence="4" key="1">
    <citation type="submission" date="2021-01" db="EMBL/GenBank/DDBJ databases">
        <authorList>
            <person name="Corre E."/>
            <person name="Pelletier E."/>
            <person name="Niang G."/>
            <person name="Scheremetjew M."/>
            <person name="Finn R."/>
            <person name="Kale V."/>
            <person name="Holt S."/>
            <person name="Cochrane G."/>
            <person name="Meng A."/>
            <person name="Brown T."/>
            <person name="Cohen L."/>
        </authorList>
    </citation>
    <scope>NUCLEOTIDE SEQUENCE</scope>
    <source>
        <strain evidence="4">SAG 11-49</strain>
    </source>
</reference>
<dbReference type="PROSITE" id="PS00893">
    <property type="entry name" value="NUDIX_BOX"/>
    <property type="match status" value="1"/>
</dbReference>
<evidence type="ECO:0000259" key="3">
    <source>
        <dbReference type="PROSITE" id="PS51462"/>
    </source>
</evidence>
<dbReference type="InterPro" id="IPR020084">
    <property type="entry name" value="NUDIX_hydrolase_CS"/>
</dbReference>
<dbReference type="PROSITE" id="PS51462">
    <property type="entry name" value="NUDIX"/>
    <property type="match status" value="1"/>
</dbReference>
<dbReference type="SUPFAM" id="SSF55811">
    <property type="entry name" value="Nudix"/>
    <property type="match status" value="1"/>
</dbReference>
<dbReference type="EMBL" id="HBFB01024284">
    <property type="protein sequence ID" value="CAD8687829.1"/>
    <property type="molecule type" value="Transcribed_RNA"/>
</dbReference>
<dbReference type="PANTHER" id="PTHR43736">
    <property type="entry name" value="ADP-RIBOSE PYROPHOSPHATASE"/>
    <property type="match status" value="1"/>
</dbReference>
<evidence type="ECO:0000256" key="2">
    <source>
        <dbReference type="RuleBase" id="RU003476"/>
    </source>
</evidence>
<feature type="domain" description="Nudix hydrolase" evidence="3">
    <location>
        <begin position="44"/>
        <end position="203"/>
    </location>
</feature>
<protein>
    <recommendedName>
        <fullName evidence="3">Nudix hydrolase domain-containing protein</fullName>
    </recommendedName>
</protein>
<accession>A0A7S0RVA8</accession>
<dbReference type="PRINTS" id="PR00502">
    <property type="entry name" value="NUDIXFAMILY"/>
</dbReference>
<proteinExistence type="inferred from homology"/>
<dbReference type="InterPro" id="IPR015797">
    <property type="entry name" value="NUDIX_hydrolase-like_dom_sf"/>
</dbReference>
<dbReference type="AlphaFoldDB" id="A0A7S0RVA8"/>
<sequence length="210" mass="23027">MIRLCSKLAPFTQLRPGQLVPRVMLQHQQRQSVRANSDRSYPTEPRVGVGVVVFRPPATAAAQPEVLLIKRGKEPNKGLWCFPGGSQELGETIAECAVREVLEETGVKIRHMGSPETFSSSLDNPTAFAAVDSIWHDKAAGKLKFHYAIIEVAALVEDPNVAPQALDDAADVGWFAVDHVQTMSELTPMCADITHEAVTRFHQAIMFSGR</sequence>
<dbReference type="InterPro" id="IPR000086">
    <property type="entry name" value="NUDIX_hydrolase_dom"/>
</dbReference>
<organism evidence="4">
    <name type="scientific">Chlamydomonas leiostraca</name>
    <dbReference type="NCBI Taxonomy" id="1034604"/>
    <lineage>
        <taxon>Eukaryota</taxon>
        <taxon>Viridiplantae</taxon>
        <taxon>Chlorophyta</taxon>
        <taxon>core chlorophytes</taxon>
        <taxon>Chlorophyceae</taxon>
        <taxon>CS clade</taxon>
        <taxon>Chlamydomonadales</taxon>
        <taxon>Chlamydomonadaceae</taxon>
        <taxon>Chlamydomonas</taxon>
    </lineage>
</organism>
<keyword evidence="1 2" id="KW-0378">Hydrolase</keyword>
<dbReference type="InterPro" id="IPR020476">
    <property type="entry name" value="Nudix_hydrolase"/>
</dbReference>
<evidence type="ECO:0000313" key="4">
    <source>
        <dbReference type="EMBL" id="CAD8687829.1"/>
    </source>
</evidence>
<evidence type="ECO:0000256" key="1">
    <source>
        <dbReference type="ARBA" id="ARBA00022801"/>
    </source>
</evidence>